<feature type="compositionally biased region" description="Basic and acidic residues" evidence="7">
    <location>
        <begin position="647"/>
        <end position="657"/>
    </location>
</feature>
<evidence type="ECO:0000313" key="10">
    <source>
        <dbReference type="Proteomes" id="UP001378592"/>
    </source>
</evidence>
<accession>A0AAN9Z352</accession>
<dbReference type="Proteomes" id="UP001378592">
    <property type="component" value="Unassembled WGS sequence"/>
</dbReference>
<feature type="compositionally biased region" description="Basic residues" evidence="7">
    <location>
        <begin position="883"/>
        <end position="897"/>
    </location>
</feature>
<feature type="compositionally biased region" description="Basic and acidic residues" evidence="7">
    <location>
        <begin position="507"/>
        <end position="517"/>
    </location>
</feature>
<feature type="compositionally biased region" description="Polar residues" evidence="7">
    <location>
        <begin position="776"/>
        <end position="790"/>
    </location>
</feature>
<keyword evidence="4" id="KW-0805">Transcription regulation</keyword>
<feature type="compositionally biased region" description="Basic and acidic residues" evidence="7">
    <location>
        <begin position="823"/>
        <end position="841"/>
    </location>
</feature>
<dbReference type="AlphaFoldDB" id="A0AAN9Z352"/>
<keyword evidence="10" id="KW-1185">Reference proteome</keyword>
<feature type="region of interest" description="Disordered" evidence="7">
    <location>
        <begin position="407"/>
        <end position="446"/>
    </location>
</feature>
<keyword evidence="3" id="KW-0694">RNA-binding</keyword>
<feature type="compositionally biased region" description="Basic and acidic residues" evidence="7">
    <location>
        <begin position="570"/>
        <end position="583"/>
    </location>
</feature>
<name>A0AAN9Z352_9ORTH</name>
<feature type="region of interest" description="Disordered" evidence="7">
    <location>
        <begin position="252"/>
        <end position="272"/>
    </location>
</feature>
<dbReference type="InterPro" id="IPR000061">
    <property type="entry name" value="Surp"/>
</dbReference>
<keyword evidence="6" id="KW-0508">mRNA splicing</keyword>
<feature type="domain" description="SURP motif" evidence="8">
    <location>
        <begin position="195"/>
        <end position="237"/>
    </location>
</feature>
<evidence type="ECO:0000256" key="1">
    <source>
        <dbReference type="ARBA" id="ARBA00022664"/>
    </source>
</evidence>
<gene>
    <name evidence="9" type="ORF">R5R35_004718</name>
</gene>
<feature type="compositionally biased region" description="Polar residues" evidence="7">
    <location>
        <begin position="420"/>
        <end position="446"/>
    </location>
</feature>
<evidence type="ECO:0000256" key="4">
    <source>
        <dbReference type="ARBA" id="ARBA00023015"/>
    </source>
</evidence>
<keyword evidence="1" id="KW-0507">mRNA processing</keyword>
<proteinExistence type="predicted"/>
<feature type="compositionally biased region" description="Basic and acidic residues" evidence="7">
    <location>
        <begin position="598"/>
        <end position="611"/>
    </location>
</feature>
<feature type="domain" description="SURP motif" evidence="8">
    <location>
        <begin position="451"/>
        <end position="491"/>
    </location>
</feature>
<keyword evidence="5" id="KW-0804">Transcription</keyword>
<dbReference type="SMART" id="SM01141">
    <property type="entry name" value="DRY_EERY"/>
    <property type="match status" value="1"/>
</dbReference>
<dbReference type="PANTHER" id="PTHR13161">
    <property type="entry name" value="SPLICING FACTOR SUPPRESSOR OF WHITE APRICOT"/>
    <property type="match status" value="1"/>
</dbReference>
<dbReference type="InterPro" id="IPR035967">
    <property type="entry name" value="SWAP/Surp_sf"/>
</dbReference>
<evidence type="ECO:0000259" key="8">
    <source>
        <dbReference type="PROSITE" id="PS50128"/>
    </source>
</evidence>
<sequence length="903" mass="100539">MASTRQPWQCSDSGILRKKENDEEELLVFGYSCKLFRDDEKALYIDQGKHLIPWMGDEALKIDRYDGRGALYDLKQCEPLPGGHDENWWVGLSEAERHVEQLCDEERYRALNHNEEEEALYQEEELKRLHQALGNNAYGQVAFDYDEANGKPEEKGDGEVMSTEDPEEDEIFVAPTELDIPVGMILPDTVKLNAIIEKTALFISKQGPQMEILLKMKQANNPQFLFLSYDAPLHPYYRHLLGAIKAGRYQPLASSQPKEESQEDNGDEHYLHPSLAATGSRVELAPSIPSINYKPSTDCAYSMLVNRIKDKQAAFGLIPAPKTEEQPVPSVSSTSGLAISTLASTVPALVPVPQYYMADPVISAAPVRYNIKPEKVETEPETSSVQAAAAPAPPVVAPAAAPVHVVSRGRGGSLKETSRRSVASTPSTRNESGPRSDSPNVSTPPQDMQIIIDKMASYVAKNGQDFETIVRSKGDPRFAFLEPIHSYNSYYRHKISVYLNIENESKEKQVGVVKDEQAEVSEASQGIDTAGEESQDGTSLHSPSSEREEYDGEENGRRGKPAPVCFSIKKPKDTEHGLLEKRSALPVEESSDEEGAQEGEKTNKTESKVDKPPVQTTDVVKESVVVTPVKEEAELIDLTDDNAITQPEKRSGAVEKTRWAEERLKDKLAAAAREKLAAAAREKQLQAERKRRAAAFLNMIGREHPVNKSQPTLIGPQLPDGAPVQSIQESPKLEVDSDVSTIPSPTSDEVPSPPHIGRQDMLHERLSPKQNGEVRCTTSLYARIQASNPNLRKLRDSGYSGCDQSSRSAMDSRSNSHKRKHSFEHDSNSPRTQTKGDDDNNHRHKKSKKKDHSRSRSHSRSHSSQSHSHHQSFRTSNSDWEQHRHKKKKKKKKSHHRSSSESP</sequence>
<evidence type="ECO:0000256" key="7">
    <source>
        <dbReference type="SAM" id="MobiDB-lite"/>
    </source>
</evidence>
<dbReference type="GO" id="GO:0000395">
    <property type="term" value="P:mRNA 5'-splice site recognition"/>
    <property type="evidence" value="ECO:0007669"/>
    <property type="project" value="TreeGrafter"/>
</dbReference>
<dbReference type="Pfam" id="PF09750">
    <property type="entry name" value="DRY_EERY"/>
    <property type="match status" value="1"/>
</dbReference>
<evidence type="ECO:0000256" key="2">
    <source>
        <dbReference type="ARBA" id="ARBA00022737"/>
    </source>
</evidence>
<dbReference type="EMBL" id="JAZDUA010000332">
    <property type="protein sequence ID" value="KAK7794499.1"/>
    <property type="molecule type" value="Genomic_DNA"/>
</dbReference>
<dbReference type="SMART" id="SM00648">
    <property type="entry name" value="SWAP"/>
    <property type="match status" value="2"/>
</dbReference>
<protein>
    <recommendedName>
        <fullName evidence="8">SURP motif domain-containing protein</fullName>
    </recommendedName>
</protein>
<keyword evidence="2" id="KW-0677">Repeat</keyword>
<dbReference type="SUPFAM" id="SSF109905">
    <property type="entry name" value="Surp module (SWAP domain)"/>
    <property type="match status" value="2"/>
</dbReference>
<feature type="region of interest" description="Disordered" evidence="7">
    <location>
        <begin position="507"/>
        <end position="620"/>
    </location>
</feature>
<comment type="caution">
    <text evidence="9">The sequence shown here is derived from an EMBL/GenBank/DDBJ whole genome shotgun (WGS) entry which is preliminary data.</text>
</comment>
<organism evidence="9 10">
    <name type="scientific">Gryllus longicercus</name>
    <dbReference type="NCBI Taxonomy" id="2509291"/>
    <lineage>
        <taxon>Eukaryota</taxon>
        <taxon>Metazoa</taxon>
        <taxon>Ecdysozoa</taxon>
        <taxon>Arthropoda</taxon>
        <taxon>Hexapoda</taxon>
        <taxon>Insecta</taxon>
        <taxon>Pterygota</taxon>
        <taxon>Neoptera</taxon>
        <taxon>Polyneoptera</taxon>
        <taxon>Orthoptera</taxon>
        <taxon>Ensifera</taxon>
        <taxon>Gryllidea</taxon>
        <taxon>Grylloidea</taxon>
        <taxon>Gryllidae</taxon>
        <taxon>Gryllinae</taxon>
        <taxon>Gryllus</taxon>
    </lineage>
</organism>
<evidence type="ECO:0000256" key="6">
    <source>
        <dbReference type="ARBA" id="ARBA00023187"/>
    </source>
</evidence>
<dbReference type="Pfam" id="PF01805">
    <property type="entry name" value="Surp"/>
    <property type="match status" value="2"/>
</dbReference>
<dbReference type="Gene3D" id="1.10.10.790">
    <property type="entry name" value="Surp module"/>
    <property type="match status" value="2"/>
</dbReference>
<dbReference type="InterPro" id="IPR019147">
    <property type="entry name" value="SWAP_N_domain"/>
</dbReference>
<reference evidence="9 10" key="1">
    <citation type="submission" date="2024-03" db="EMBL/GenBank/DDBJ databases">
        <title>The genome assembly and annotation of the cricket Gryllus longicercus Weissman &amp; Gray.</title>
        <authorList>
            <person name="Szrajer S."/>
            <person name="Gray D."/>
            <person name="Ylla G."/>
        </authorList>
    </citation>
    <scope>NUCLEOTIDE SEQUENCE [LARGE SCALE GENOMIC DNA]</scope>
    <source>
        <strain evidence="9">DAG 2021-001</strain>
        <tissue evidence="9">Whole body minus gut</tissue>
    </source>
</reference>
<evidence type="ECO:0000256" key="3">
    <source>
        <dbReference type="ARBA" id="ARBA00022884"/>
    </source>
</evidence>
<dbReference type="PROSITE" id="PS50128">
    <property type="entry name" value="SURP"/>
    <property type="match status" value="2"/>
</dbReference>
<dbReference type="InterPro" id="IPR040397">
    <property type="entry name" value="SWAP"/>
</dbReference>
<dbReference type="PANTHER" id="PTHR13161:SF15">
    <property type="entry name" value="SPLICING FACTOR, SUPPRESSOR OF WHITE-APRICOT HOMOLOG"/>
    <property type="match status" value="1"/>
</dbReference>
<evidence type="ECO:0000313" key="9">
    <source>
        <dbReference type="EMBL" id="KAK7794499.1"/>
    </source>
</evidence>
<feature type="compositionally biased region" description="Basic residues" evidence="7">
    <location>
        <begin position="842"/>
        <end position="872"/>
    </location>
</feature>
<feature type="compositionally biased region" description="Basic and acidic residues" evidence="7">
    <location>
        <begin position="757"/>
        <end position="767"/>
    </location>
</feature>
<evidence type="ECO:0000256" key="5">
    <source>
        <dbReference type="ARBA" id="ARBA00023163"/>
    </source>
</evidence>
<feature type="region of interest" description="Disordered" evidence="7">
    <location>
        <begin position="638"/>
        <end position="657"/>
    </location>
</feature>
<feature type="compositionally biased region" description="Polar residues" evidence="7">
    <location>
        <begin position="738"/>
        <end position="749"/>
    </location>
</feature>
<dbReference type="GO" id="GO:0003723">
    <property type="term" value="F:RNA binding"/>
    <property type="evidence" value="ECO:0007669"/>
    <property type="project" value="UniProtKB-KW"/>
</dbReference>
<feature type="region of interest" description="Disordered" evidence="7">
    <location>
        <begin position="701"/>
        <end position="903"/>
    </location>
</feature>